<dbReference type="Proteomes" id="UP000054248">
    <property type="component" value="Unassembled WGS sequence"/>
</dbReference>
<comment type="similarity">
    <text evidence="9">Belongs to the mitochondrial carrier (TC 2.A.29) family.</text>
</comment>
<comment type="subcellular location">
    <subcellularLocation>
        <location evidence="1">Mitochondrion membrane</location>
        <topology evidence="1">Multi-pass membrane protein</topology>
    </subcellularLocation>
</comment>
<sequence>MASSEAPSSSKAAASPFEEAKKKEPLLPPHIATYFIAGGIAGATSRTVVSPLERLKIIQQVQPKRSGAGAYNGVYRSLVRMWQEEGFRGFMRGNGANCIRIVPYSAVQFTAYEQLKKFFTNGGTRELDTLTRLTAGALAGITSVTTTYPLDLVRARLSIVSASLEFAHQQAPATVSSLPATGPSTSTAPAPALSKISPSTSAAPRPVPLAASLSTSAASHVAAVAGKLSKPKIPGMWEMMVIVYKEEGGIRGLYRGLVPTAVGVAPYVGINFTAYETLRIIITPPEHKNSIPRKLLCGALAGSISQTITYPLDVLRRKMQVIGMKDGSTCGVGSLGYKYNGAWDAIWTTLRTEGIKGMYRGLWPNLLKVAPSIATSFFTYELVKEALL</sequence>
<evidence type="ECO:0000256" key="6">
    <source>
        <dbReference type="ARBA" id="ARBA00023128"/>
    </source>
</evidence>
<dbReference type="PRINTS" id="PR00926">
    <property type="entry name" value="MITOCARRIER"/>
</dbReference>
<organism evidence="11 12">
    <name type="scientific">Tulasnella calospora MUT 4182</name>
    <dbReference type="NCBI Taxonomy" id="1051891"/>
    <lineage>
        <taxon>Eukaryota</taxon>
        <taxon>Fungi</taxon>
        <taxon>Dikarya</taxon>
        <taxon>Basidiomycota</taxon>
        <taxon>Agaricomycotina</taxon>
        <taxon>Agaricomycetes</taxon>
        <taxon>Cantharellales</taxon>
        <taxon>Tulasnellaceae</taxon>
        <taxon>Tulasnella</taxon>
    </lineage>
</organism>
<dbReference type="EMBL" id="KN823237">
    <property type="protein sequence ID" value="KIO19166.1"/>
    <property type="molecule type" value="Genomic_DNA"/>
</dbReference>
<evidence type="ECO:0000256" key="9">
    <source>
        <dbReference type="RuleBase" id="RU000488"/>
    </source>
</evidence>
<evidence type="ECO:0000256" key="4">
    <source>
        <dbReference type="ARBA" id="ARBA00022737"/>
    </source>
</evidence>
<keyword evidence="3 8" id="KW-0812">Transmembrane</keyword>
<dbReference type="HOGENOM" id="CLU_015166_10_3_1"/>
<evidence type="ECO:0000256" key="2">
    <source>
        <dbReference type="ARBA" id="ARBA00022448"/>
    </source>
</evidence>
<dbReference type="STRING" id="1051891.A0A0C3Q616"/>
<keyword evidence="2 9" id="KW-0813">Transport</keyword>
<protein>
    <recommendedName>
        <fullName evidence="13">Mitochondrial carrier</fullName>
    </recommendedName>
</protein>
<evidence type="ECO:0000256" key="1">
    <source>
        <dbReference type="ARBA" id="ARBA00004225"/>
    </source>
</evidence>
<reference evidence="12" key="2">
    <citation type="submission" date="2015-01" db="EMBL/GenBank/DDBJ databases">
        <title>Evolutionary Origins and Diversification of the Mycorrhizal Mutualists.</title>
        <authorList>
            <consortium name="DOE Joint Genome Institute"/>
            <consortium name="Mycorrhizal Genomics Consortium"/>
            <person name="Kohler A."/>
            <person name="Kuo A."/>
            <person name="Nagy L.G."/>
            <person name="Floudas D."/>
            <person name="Copeland A."/>
            <person name="Barry K.W."/>
            <person name="Cichocki N."/>
            <person name="Veneault-Fourrey C."/>
            <person name="LaButti K."/>
            <person name="Lindquist E.A."/>
            <person name="Lipzen A."/>
            <person name="Lundell T."/>
            <person name="Morin E."/>
            <person name="Murat C."/>
            <person name="Riley R."/>
            <person name="Ohm R."/>
            <person name="Sun H."/>
            <person name="Tunlid A."/>
            <person name="Henrissat B."/>
            <person name="Grigoriev I.V."/>
            <person name="Hibbett D.S."/>
            <person name="Martin F."/>
        </authorList>
    </citation>
    <scope>NUCLEOTIDE SEQUENCE [LARGE SCALE GENOMIC DNA]</scope>
    <source>
        <strain evidence="12">MUT 4182</strain>
    </source>
</reference>
<evidence type="ECO:0000256" key="10">
    <source>
        <dbReference type="SAM" id="MobiDB-lite"/>
    </source>
</evidence>
<keyword evidence="12" id="KW-1185">Reference proteome</keyword>
<accession>A0A0C3Q616</accession>
<evidence type="ECO:0000313" key="11">
    <source>
        <dbReference type="EMBL" id="KIO19166.1"/>
    </source>
</evidence>
<feature type="region of interest" description="Disordered" evidence="10">
    <location>
        <begin position="1"/>
        <end position="21"/>
    </location>
</feature>
<feature type="compositionally biased region" description="Low complexity" evidence="10">
    <location>
        <begin position="1"/>
        <end position="17"/>
    </location>
</feature>
<evidence type="ECO:0000313" key="12">
    <source>
        <dbReference type="Proteomes" id="UP000054248"/>
    </source>
</evidence>
<keyword evidence="5" id="KW-1133">Transmembrane helix</keyword>
<name>A0A0C3Q616_9AGAM</name>
<dbReference type="GO" id="GO:0031966">
    <property type="term" value="C:mitochondrial membrane"/>
    <property type="evidence" value="ECO:0007669"/>
    <property type="project" value="UniProtKB-SubCell"/>
</dbReference>
<evidence type="ECO:0000256" key="8">
    <source>
        <dbReference type="PROSITE-ProRule" id="PRU00282"/>
    </source>
</evidence>
<dbReference type="InterPro" id="IPR002067">
    <property type="entry name" value="MCP"/>
</dbReference>
<dbReference type="Gene3D" id="1.50.40.10">
    <property type="entry name" value="Mitochondrial carrier domain"/>
    <property type="match status" value="1"/>
</dbReference>
<feature type="repeat" description="Solcar" evidence="8">
    <location>
        <begin position="289"/>
        <end position="386"/>
    </location>
</feature>
<gene>
    <name evidence="11" type="ORF">M407DRAFT_150116</name>
</gene>
<dbReference type="InterPro" id="IPR023395">
    <property type="entry name" value="MCP_dom_sf"/>
</dbReference>
<reference evidence="11 12" key="1">
    <citation type="submission" date="2014-04" db="EMBL/GenBank/DDBJ databases">
        <authorList>
            <consortium name="DOE Joint Genome Institute"/>
            <person name="Kuo A."/>
            <person name="Girlanda M."/>
            <person name="Perotto S."/>
            <person name="Kohler A."/>
            <person name="Nagy L.G."/>
            <person name="Floudas D."/>
            <person name="Copeland A."/>
            <person name="Barry K.W."/>
            <person name="Cichocki N."/>
            <person name="Veneault-Fourrey C."/>
            <person name="LaButti K."/>
            <person name="Lindquist E.A."/>
            <person name="Lipzen A."/>
            <person name="Lundell T."/>
            <person name="Morin E."/>
            <person name="Murat C."/>
            <person name="Sun H."/>
            <person name="Tunlid A."/>
            <person name="Henrissat B."/>
            <person name="Grigoriev I.V."/>
            <person name="Hibbett D.S."/>
            <person name="Martin F."/>
            <person name="Nordberg H.P."/>
            <person name="Cantor M.N."/>
            <person name="Hua S.X."/>
        </authorList>
    </citation>
    <scope>NUCLEOTIDE SEQUENCE [LARGE SCALE GENOMIC DNA]</scope>
    <source>
        <strain evidence="11 12">MUT 4182</strain>
    </source>
</reference>
<proteinExistence type="inferred from homology"/>
<dbReference type="Pfam" id="PF00153">
    <property type="entry name" value="Mito_carr"/>
    <property type="match status" value="4"/>
</dbReference>
<keyword evidence="6" id="KW-0496">Mitochondrion</keyword>
<feature type="region of interest" description="Disordered" evidence="10">
    <location>
        <begin position="175"/>
        <end position="199"/>
    </location>
</feature>
<dbReference type="PROSITE" id="PS50920">
    <property type="entry name" value="SOLCAR"/>
    <property type="match status" value="3"/>
</dbReference>
<feature type="repeat" description="Solcar" evidence="8">
    <location>
        <begin position="29"/>
        <end position="118"/>
    </location>
</feature>
<evidence type="ECO:0000256" key="7">
    <source>
        <dbReference type="ARBA" id="ARBA00023136"/>
    </source>
</evidence>
<keyword evidence="4" id="KW-0677">Repeat</keyword>
<dbReference type="AlphaFoldDB" id="A0A0C3Q616"/>
<dbReference type="GO" id="GO:0055085">
    <property type="term" value="P:transmembrane transport"/>
    <property type="evidence" value="ECO:0007669"/>
    <property type="project" value="InterPro"/>
</dbReference>
<evidence type="ECO:0008006" key="13">
    <source>
        <dbReference type="Google" id="ProtNLM"/>
    </source>
</evidence>
<dbReference type="SUPFAM" id="SSF103506">
    <property type="entry name" value="Mitochondrial carrier"/>
    <property type="match status" value="1"/>
</dbReference>
<feature type="compositionally biased region" description="Polar residues" evidence="10">
    <location>
        <begin position="175"/>
        <end position="188"/>
    </location>
</feature>
<dbReference type="InterPro" id="IPR018108">
    <property type="entry name" value="MCP_transmembrane"/>
</dbReference>
<dbReference type="OrthoDB" id="270584at2759"/>
<dbReference type="PANTHER" id="PTHR24089">
    <property type="entry name" value="SOLUTE CARRIER FAMILY 25"/>
    <property type="match status" value="1"/>
</dbReference>
<evidence type="ECO:0000256" key="3">
    <source>
        <dbReference type="ARBA" id="ARBA00022692"/>
    </source>
</evidence>
<evidence type="ECO:0000256" key="5">
    <source>
        <dbReference type="ARBA" id="ARBA00022989"/>
    </source>
</evidence>
<feature type="repeat" description="Solcar" evidence="8">
    <location>
        <begin position="127"/>
        <end position="281"/>
    </location>
</feature>
<keyword evidence="7 8" id="KW-0472">Membrane</keyword>